<dbReference type="Proteomes" id="UP000886523">
    <property type="component" value="Unassembled WGS sequence"/>
</dbReference>
<proteinExistence type="predicted"/>
<dbReference type="EMBL" id="MU129026">
    <property type="protein sequence ID" value="KAF9509902.1"/>
    <property type="molecule type" value="Genomic_DNA"/>
</dbReference>
<dbReference type="OrthoDB" id="3255540at2759"/>
<dbReference type="AlphaFoldDB" id="A0A9P6DQD1"/>
<evidence type="ECO:0000313" key="4">
    <source>
        <dbReference type="Proteomes" id="UP000886523"/>
    </source>
</evidence>
<feature type="region of interest" description="Disordered" evidence="1">
    <location>
        <begin position="1"/>
        <end position="49"/>
    </location>
</feature>
<organism evidence="3 4">
    <name type="scientific">Hydnum rufescens UP504</name>
    <dbReference type="NCBI Taxonomy" id="1448309"/>
    <lineage>
        <taxon>Eukaryota</taxon>
        <taxon>Fungi</taxon>
        <taxon>Dikarya</taxon>
        <taxon>Basidiomycota</taxon>
        <taxon>Agaricomycotina</taxon>
        <taxon>Agaricomycetes</taxon>
        <taxon>Cantharellales</taxon>
        <taxon>Hydnaceae</taxon>
        <taxon>Hydnum</taxon>
    </lineage>
</organism>
<comment type="caution">
    <text evidence="3">The sequence shown here is derived from an EMBL/GenBank/DDBJ whole genome shotgun (WGS) entry which is preliminary data.</text>
</comment>
<gene>
    <name evidence="3" type="ORF">BS47DRAFT_1300842</name>
</gene>
<accession>A0A9P6DQD1</accession>
<feature type="domain" description="Sof1-like protein" evidence="2">
    <location>
        <begin position="1"/>
        <end position="41"/>
    </location>
</feature>
<feature type="non-terminal residue" evidence="3">
    <location>
        <position position="1"/>
    </location>
</feature>
<dbReference type="Pfam" id="PF04158">
    <property type="entry name" value="Sof1"/>
    <property type="match status" value="1"/>
</dbReference>
<evidence type="ECO:0000313" key="3">
    <source>
        <dbReference type="EMBL" id="KAF9509902.1"/>
    </source>
</evidence>
<reference evidence="3" key="1">
    <citation type="journal article" date="2020" name="Nat. Commun.">
        <title>Large-scale genome sequencing of mycorrhizal fungi provides insights into the early evolution of symbiotic traits.</title>
        <authorList>
            <person name="Miyauchi S."/>
            <person name="Kiss E."/>
            <person name="Kuo A."/>
            <person name="Drula E."/>
            <person name="Kohler A."/>
            <person name="Sanchez-Garcia M."/>
            <person name="Morin E."/>
            <person name="Andreopoulos B."/>
            <person name="Barry K.W."/>
            <person name="Bonito G."/>
            <person name="Buee M."/>
            <person name="Carver A."/>
            <person name="Chen C."/>
            <person name="Cichocki N."/>
            <person name="Clum A."/>
            <person name="Culley D."/>
            <person name="Crous P.W."/>
            <person name="Fauchery L."/>
            <person name="Girlanda M."/>
            <person name="Hayes R.D."/>
            <person name="Keri Z."/>
            <person name="LaButti K."/>
            <person name="Lipzen A."/>
            <person name="Lombard V."/>
            <person name="Magnuson J."/>
            <person name="Maillard F."/>
            <person name="Murat C."/>
            <person name="Nolan M."/>
            <person name="Ohm R.A."/>
            <person name="Pangilinan J."/>
            <person name="Pereira M.F."/>
            <person name="Perotto S."/>
            <person name="Peter M."/>
            <person name="Pfister S."/>
            <person name="Riley R."/>
            <person name="Sitrit Y."/>
            <person name="Stielow J.B."/>
            <person name="Szollosi G."/>
            <person name="Zifcakova L."/>
            <person name="Stursova M."/>
            <person name="Spatafora J.W."/>
            <person name="Tedersoo L."/>
            <person name="Vaario L.M."/>
            <person name="Yamada A."/>
            <person name="Yan M."/>
            <person name="Wang P."/>
            <person name="Xu J."/>
            <person name="Bruns T."/>
            <person name="Baldrian P."/>
            <person name="Vilgalys R."/>
            <person name="Dunand C."/>
            <person name="Henrissat B."/>
            <person name="Grigoriev I.V."/>
            <person name="Hibbett D."/>
            <person name="Nagy L.G."/>
            <person name="Martin F.M."/>
        </authorList>
    </citation>
    <scope>NUCLEOTIDE SEQUENCE</scope>
    <source>
        <strain evidence="3">UP504</strain>
    </source>
</reference>
<evidence type="ECO:0000256" key="1">
    <source>
        <dbReference type="SAM" id="MobiDB-lite"/>
    </source>
</evidence>
<dbReference type="InterPro" id="IPR007287">
    <property type="entry name" value="Sof1"/>
</dbReference>
<evidence type="ECO:0000259" key="2">
    <source>
        <dbReference type="Pfam" id="PF04158"/>
    </source>
</evidence>
<protein>
    <recommendedName>
        <fullName evidence="2">Sof1-like protein domain-containing protein</fullName>
    </recommendedName>
</protein>
<keyword evidence="4" id="KW-1185">Reference proteome</keyword>
<sequence length="49" mass="5672">PKSIYNRAKLKQTMVDGQGVNEERRRKHSRAGETKPKPERRNLLVAEQA</sequence>
<name>A0A9P6DQD1_9AGAM</name>
<feature type="compositionally biased region" description="Basic and acidic residues" evidence="1">
    <location>
        <begin position="30"/>
        <end position="42"/>
    </location>
</feature>